<dbReference type="Proteomes" id="UP001567538">
    <property type="component" value="Unassembled WGS sequence"/>
</dbReference>
<reference evidence="1 2" key="1">
    <citation type="submission" date="2024-06" db="EMBL/GenBank/DDBJ databases">
        <title>A chromosome level genome sequence of Diviner's sage (Salvia divinorum).</title>
        <authorList>
            <person name="Ford S.A."/>
            <person name="Ro D.-K."/>
            <person name="Ness R.W."/>
            <person name="Phillips M.A."/>
        </authorList>
    </citation>
    <scope>NUCLEOTIDE SEQUENCE [LARGE SCALE GENOMIC DNA]</scope>
    <source>
        <strain evidence="1">SAF-2024a</strain>
        <tissue evidence="1">Leaf</tissue>
    </source>
</reference>
<evidence type="ECO:0000313" key="2">
    <source>
        <dbReference type="Proteomes" id="UP001567538"/>
    </source>
</evidence>
<keyword evidence="2" id="KW-1185">Reference proteome</keyword>
<comment type="caution">
    <text evidence="1">The sequence shown here is derived from an EMBL/GenBank/DDBJ whole genome shotgun (WGS) entry which is preliminary data.</text>
</comment>
<sequence length="71" mass="8175">MGNNYLNDTLMRHGQRRKVWSEPHSWTNAIGVRKHTVQINGVHYFATPFFSLTIFKNKTLSNGIKSSGKKQ</sequence>
<dbReference type="EMBL" id="JBEAFC010000003">
    <property type="protein sequence ID" value="KAL1565489.1"/>
    <property type="molecule type" value="Genomic_DNA"/>
</dbReference>
<proteinExistence type="predicted"/>
<protein>
    <recommendedName>
        <fullName evidence="3">Ribosomal protein S19</fullName>
    </recommendedName>
</protein>
<organism evidence="1 2">
    <name type="scientific">Salvia divinorum</name>
    <name type="common">Maria pastora</name>
    <name type="synonym">Diviner's sage</name>
    <dbReference type="NCBI Taxonomy" id="28513"/>
    <lineage>
        <taxon>Eukaryota</taxon>
        <taxon>Viridiplantae</taxon>
        <taxon>Streptophyta</taxon>
        <taxon>Embryophyta</taxon>
        <taxon>Tracheophyta</taxon>
        <taxon>Spermatophyta</taxon>
        <taxon>Magnoliopsida</taxon>
        <taxon>eudicotyledons</taxon>
        <taxon>Gunneridae</taxon>
        <taxon>Pentapetalae</taxon>
        <taxon>asterids</taxon>
        <taxon>lamiids</taxon>
        <taxon>Lamiales</taxon>
        <taxon>Lamiaceae</taxon>
        <taxon>Nepetoideae</taxon>
        <taxon>Mentheae</taxon>
        <taxon>Salviinae</taxon>
        <taxon>Salvia</taxon>
        <taxon>Salvia subgen. Calosphace</taxon>
    </lineage>
</organism>
<evidence type="ECO:0000313" key="1">
    <source>
        <dbReference type="EMBL" id="KAL1565489.1"/>
    </source>
</evidence>
<name>A0ABD1I9U7_SALDI</name>
<accession>A0ABD1I9U7</accession>
<dbReference type="AlphaFoldDB" id="A0ABD1I9U7"/>
<evidence type="ECO:0008006" key="3">
    <source>
        <dbReference type="Google" id="ProtNLM"/>
    </source>
</evidence>
<gene>
    <name evidence="1" type="ORF">AAHA92_07698</name>
</gene>